<evidence type="ECO:0000313" key="18">
    <source>
        <dbReference type="Proteomes" id="UP000576550"/>
    </source>
</evidence>
<feature type="region of interest" description="Disordered" evidence="14">
    <location>
        <begin position="1"/>
        <end position="26"/>
    </location>
</feature>
<dbReference type="EMBL" id="DUTP01000003">
    <property type="protein sequence ID" value="HHX99363.1"/>
    <property type="molecule type" value="Genomic_DNA"/>
</dbReference>
<name>A0A832R8W9_9BACT</name>
<comment type="function">
    <text evidence="2 9">Catalyzes the interconversion of 2-phosphoglycerate and 3-phosphoglycerate.</text>
</comment>
<evidence type="ECO:0000256" key="5">
    <source>
        <dbReference type="ARBA" id="ARBA00022723"/>
    </source>
</evidence>
<reference evidence="17 18" key="1">
    <citation type="journal article" date="2020" name="Biotechnol. Biofuels">
        <title>New insights from the biogas microbiome by comprehensive genome-resolved metagenomics of nearly 1600 species originating from multiple anaerobic digesters.</title>
        <authorList>
            <person name="Campanaro S."/>
            <person name="Treu L."/>
            <person name="Rodriguez-R L.M."/>
            <person name="Kovalovszki A."/>
            <person name="Ziels R.M."/>
            <person name="Maus I."/>
            <person name="Zhu X."/>
            <person name="Kougias P.G."/>
            <person name="Basile A."/>
            <person name="Luo G."/>
            <person name="Schluter A."/>
            <person name="Konstantinidis K.T."/>
            <person name="Angelidaki I."/>
        </authorList>
    </citation>
    <scope>NUCLEOTIDE SEQUENCE [LARGE SCALE GENOMIC DNA]</scope>
    <source>
        <strain evidence="17">AS05jafATM_89</strain>
    </source>
</reference>
<evidence type="ECO:0000259" key="16">
    <source>
        <dbReference type="Pfam" id="PF06415"/>
    </source>
</evidence>
<feature type="binding site" evidence="9 13">
    <location>
        <position position="437"/>
    </location>
    <ligand>
        <name>Mn(2+)</name>
        <dbReference type="ChEBI" id="CHEBI:29035"/>
        <label>1</label>
    </ligand>
</feature>
<dbReference type="Pfam" id="PF01676">
    <property type="entry name" value="Metalloenzyme"/>
    <property type="match status" value="1"/>
</dbReference>
<feature type="domain" description="BPG-independent PGAM N-terminal" evidence="16">
    <location>
        <begin position="115"/>
        <end position="331"/>
    </location>
</feature>
<dbReference type="Gene3D" id="3.40.720.10">
    <property type="entry name" value="Alkaline Phosphatase, subunit A"/>
    <property type="match status" value="1"/>
</dbReference>
<comment type="catalytic activity">
    <reaction evidence="1 9">
        <text>(2R)-2-phosphoglycerate = (2R)-3-phosphoglycerate</text>
        <dbReference type="Rhea" id="RHEA:15901"/>
        <dbReference type="ChEBI" id="CHEBI:58272"/>
        <dbReference type="ChEBI" id="CHEBI:58289"/>
        <dbReference type="EC" id="5.4.2.12"/>
    </reaction>
</comment>
<dbReference type="InterPro" id="IPR017850">
    <property type="entry name" value="Alkaline_phosphatase_core_sf"/>
</dbReference>
<feature type="binding site" evidence="9 12">
    <location>
        <position position="156"/>
    </location>
    <ligand>
        <name>substrate</name>
    </ligand>
</feature>
<dbReference type="PANTHER" id="PTHR31637">
    <property type="entry name" value="2,3-BISPHOSPHOGLYCERATE-INDEPENDENT PHOSPHOGLYCERATE MUTASE"/>
    <property type="match status" value="1"/>
</dbReference>
<feature type="active site" description="Phosphoserine intermediate" evidence="9 11">
    <location>
        <position position="95"/>
    </location>
</feature>
<dbReference type="FunFam" id="3.40.1450.10:FF:000002">
    <property type="entry name" value="2,3-bisphosphoglycerate-independent phosphoglycerate mutase"/>
    <property type="match status" value="1"/>
</dbReference>
<dbReference type="GO" id="GO:0005829">
    <property type="term" value="C:cytosol"/>
    <property type="evidence" value="ECO:0007669"/>
    <property type="project" value="TreeGrafter"/>
</dbReference>
<keyword evidence="5 9" id="KW-0479">Metal-binding</keyword>
<feature type="binding site" evidence="9 12">
    <location>
        <begin position="293"/>
        <end position="296"/>
    </location>
    <ligand>
        <name>substrate</name>
    </ligand>
</feature>
<feature type="binding site" evidence="9 13">
    <location>
        <position position="478"/>
    </location>
    <ligand>
        <name>Mn(2+)</name>
        <dbReference type="ChEBI" id="CHEBI:29035"/>
        <label>2</label>
    </ligand>
</feature>
<evidence type="ECO:0000256" key="3">
    <source>
        <dbReference type="ARBA" id="ARBA00004798"/>
    </source>
</evidence>
<feature type="binding site" evidence="9 13">
    <location>
        <position position="479"/>
    </location>
    <ligand>
        <name>Mn(2+)</name>
        <dbReference type="ChEBI" id="CHEBI:29035"/>
        <label>2</label>
    </ligand>
</feature>
<dbReference type="PANTHER" id="PTHR31637:SF0">
    <property type="entry name" value="2,3-BISPHOSPHOGLYCERATE-INDEPENDENT PHOSPHOGLYCERATE MUTASE"/>
    <property type="match status" value="1"/>
</dbReference>
<feature type="binding site" evidence="9 13">
    <location>
        <position position="497"/>
    </location>
    <ligand>
        <name>Mn(2+)</name>
        <dbReference type="ChEBI" id="CHEBI:29035"/>
        <label>1</label>
    </ligand>
</feature>
<comment type="similarity">
    <text evidence="4 9">Belongs to the BPG-independent phosphoglycerate mutase family.</text>
</comment>
<feature type="binding site" evidence="9 12">
    <location>
        <position position="217"/>
    </location>
    <ligand>
        <name>substrate</name>
    </ligand>
</feature>
<dbReference type="PIRSF" id="PIRSF001492">
    <property type="entry name" value="IPGAM"/>
    <property type="match status" value="1"/>
</dbReference>
<feature type="domain" description="Metalloenzyme" evidence="15">
    <location>
        <begin position="39"/>
        <end position="549"/>
    </location>
</feature>
<evidence type="ECO:0000256" key="14">
    <source>
        <dbReference type="SAM" id="MobiDB-lite"/>
    </source>
</evidence>
<comment type="cofactor">
    <cofactor evidence="9">
        <name>Mn(2+)</name>
        <dbReference type="ChEBI" id="CHEBI:29035"/>
    </cofactor>
    <text evidence="9">Binds 2 manganese ions per subunit.</text>
</comment>
<evidence type="ECO:0000313" key="17">
    <source>
        <dbReference type="EMBL" id="HHX99363.1"/>
    </source>
</evidence>
<dbReference type="Proteomes" id="UP000576550">
    <property type="component" value="Unassembled WGS sequence"/>
</dbReference>
<dbReference type="CDD" id="cd16010">
    <property type="entry name" value="iPGM"/>
    <property type="match status" value="1"/>
</dbReference>
<feature type="compositionally biased region" description="Basic and acidic residues" evidence="14">
    <location>
        <begin position="12"/>
        <end position="22"/>
    </location>
</feature>
<dbReference type="SUPFAM" id="SSF53649">
    <property type="entry name" value="Alkaline phosphatase-like"/>
    <property type="match status" value="1"/>
</dbReference>
<feature type="binding site" evidence="9 12">
    <location>
        <position position="367"/>
    </location>
    <ligand>
        <name>substrate</name>
    </ligand>
</feature>
<evidence type="ECO:0000256" key="2">
    <source>
        <dbReference type="ARBA" id="ARBA00002315"/>
    </source>
</evidence>
<dbReference type="GO" id="GO:0006096">
    <property type="term" value="P:glycolytic process"/>
    <property type="evidence" value="ECO:0007669"/>
    <property type="project" value="UniProtKB-UniRule"/>
</dbReference>
<accession>A0A832R8W9</accession>
<keyword evidence="8 9" id="KW-0413">Isomerase</keyword>
<evidence type="ECO:0000256" key="10">
    <source>
        <dbReference type="NCBIfam" id="TIGR01307"/>
    </source>
</evidence>
<dbReference type="GO" id="GO:0006007">
    <property type="term" value="P:glucose catabolic process"/>
    <property type="evidence" value="ECO:0007669"/>
    <property type="project" value="InterPro"/>
</dbReference>
<feature type="binding site" evidence="9 12">
    <location>
        <begin position="185"/>
        <end position="186"/>
    </location>
    <ligand>
        <name>substrate</name>
    </ligand>
</feature>
<evidence type="ECO:0000256" key="6">
    <source>
        <dbReference type="ARBA" id="ARBA00023152"/>
    </source>
</evidence>
<comment type="caution">
    <text evidence="17">The sequence shown here is derived from an EMBL/GenBank/DDBJ whole genome shotgun (WGS) entry which is preliminary data.</text>
</comment>
<comment type="subunit">
    <text evidence="9">Monomer.</text>
</comment>
<evidence type="ECO:0000256" key="4">
    <source>
        <dbReference type="ARBA" id="ARBA00008819"/>
    </source>
</evidence>
<dbReference type="GO" id="GO:0030145">
    <property type="term" value="F:manganese ion binding"/>
    <property type="evidence" value="ECO:0007669"/>
    <property type="project" value="UniProtKB-UniRule"/>
</dbReference>
<evidence type="ECO:0000256" key="7">
    <source>
        <dbReference type="ARBA" id="ARBA00023211"/>
    </source>
</evidence>
<dbReference type="Pfam" id="PF06415">
    <property type="entry name" value="iPGM_N"/>
    <property type="match status" value="1"/>
</dbReference>
<feature type="binding site" evidence="9 13">
    <location>
        <position position="441"/>
    </location>
    <ligand>
        <name>Mn(2+)</name>
        <dbReference type="ChEBI" id="CHEBI:29035"/>
        <label>1</label>
    </ligand>
</feature>
<dbReference type="AlphaFoldDB" id="A0A832R8W9"/>
<keyword evidence="6 9" id="KW-0324">Glycolysis</keyword>
<sequence>MLDFLGIKKNGKNGEEEAKTRQDGFTNGHNNLLDIRRFVTLIILDGFGVFPDAEGNAVWAAKTPFLDTLWTQGRSTLLHASGTHVGLPGEDAGNSEVGHLNIGSGQVVYQTLPRINDAIKAHELENNPVVKQMFTFLRKYKGRLHLTGVLSPAGVHGHIKHLFSILDLCAAKGIDPCIHVMLDGRDTGPTEGLLYVEKLLAKIREVGVGEIGSIMGRFYGMDRDSRWERVKLAYDAFVGLSEETFTDPIKVVKDAYSKGEYDQFFKPRIRVDEKGEPVGIVKSHDAVLFWNFREDRARELTKAFVLKDFPHFTRRNYPEDIYFATMTGYEENLPANVIFPPLRIKKPLAKYLSENGKRQLHVSETEKYMHVTYFFNGGYEEAHPGETFFNIPSQRVDSYAKVPEMSAYIIRDEVVNKIKKIDTHPLDFIVLNFANPDMLGHTGNFKAAVRGNSIVDTCCADIAKATIEMGGSLMVTADHGNCETMINRVTKEIDIAHTNNPVPLVIANSMKEIEPIAGTPQIKIGTGPNARTTGILADIAPTVLGLLGMGTPSSMTGVDLRSML</sequence>
<comment type="pathway">
    <text evidence="3 9">Carbohydrate degradation; glycolysis; pyruvate from D-glyceraldehyde 3-phosphate: step 3/5.</text>
</comment>
<keyword evidence="7 9" id="KW-0464">Manganese</keyword>
<evidence type="ECO:0000259" key="15">
    <source>
        <dbReference type="Pfam" id="PF01676"/>
    </source>
</evidence>
<protein>
    <recommendedName>
        <fullName evidence="9 10">2,3-bisphosphoglycerate-independent phosphoglycerate mutase</fullName>
        <shortName evidence="9">BPG-independent PGAM</shortName>
        <shortName evidence="9">Phosphoglyceromutase</shortName>
        <shortName evidence="9">iPGM</shortName>
        <ecNumber evidence="9 10">5.4.2.12</ecNumber>
    </recommendedName>
</protein>
<dbReference type="InterPro" id="IPR011258">
    <property type="entry name" value="BPG-indep_PGM_N"/>
</dbReference>
<dbReference type="UniPathway" id="UPA00109">
    <property type="reaction ID" value="UER00186"/>
</dbReference>
<dbReference type="SUPFAM" id="SSF64158">
    <property type="entry name" value="2,3-Bisphosphoglycerate-independent phosphoglycerate mutase, substrate-binding domain"/>
    <property type="match status" value="1"/>
</dbReference>
<dbReference type="GO" id="GO:0004619">
    <property type="term" value="F:phosphoglycerate mutase activity"/>
    <property type="evidence" value="ECO:0007669"/>
    <property type="project" value="UniProtKB-UniRule"/>
</dbReference>
<dbReference type="Gene3D" id="3.40.1450.10">
    <property type="entry name" value="BPG-independent phosphoglycerate mutase, domain B"/>
    <property type="match status" value="1"/>
</dbReference>
<evidence type="ECO:0000256" key="8">
    <source>
        <dbReference type="ARBA" id="ARBA00023235"/>
    </source>
</evidence>
<feature type="binding site" evidence="9 13">
    <location>
        <position position="45"/>
    </location>
    <ligand>
        <name>Mn(2+)</name>
        <dbReference type="ChEBI" id="CHEBI:29035"/>
        <label>2</label>
    </ligand>
</feature>
<dbReference type="EC" id="5.4.2.12" evidence="9 10"/>
<dbReference type="InterPro" id="IPR006124">
    <property type="entry name" value="Metalloenzyme"/>
</dbReference>
<feature type="binding site" evidence="9 12">
    <location>
        <position position="223"/>
    </location>
    <ligand>
        <name>substrate</name>
    </ligand>
</feature>
<evidence type="ECO:0000256" key="13">
    <source>
        <dbReference type="PIRSR" id="PIRSR001492-3"/>
    </source>
</evidence>
<evidence type="ECO:0000256" key="1">
    <source>
        <dbReference type="ARBA" id="ARBA00000370"/>
    </source>
</evidence>
<dbReference type="InterPro" id="IPR036646">
    <property type="entry name" value="PGAM_B_sf"/>
</dbReference>
<evidence type="ECO:0000256" key="9">
    <source>
        <dbReference type="HAMAP-Rule" id="MF_01038"/>
    </source>
</evidence>
<dbReference type="NCBIfam" id="TIGR01307">
    <property type="entry name" value="pgm_bpd_ind"/>
    <property type="match status" value="1"/>
</dbReference>
<feature type="binding site" evidence="9 13">
    <location>
        <position position="95"/>
    </location>
    <ligand>
        <name>Mn(2+)</name>
        <dbReference type="ChEBI" id="CHEBI:29035"/>
        <label>2</label>
    </ligand>
</feature>
<dbReference type="HAMAP" id="MF_01038">
    <property type="entry name" value="GpmI"/>
    <property type="match status" value="1"/>
</dbReference>
<evidence type="ECO:0000256" key="12">
    <source>
        <dbReference type="PIRSR" id="PIRSR001492-2"/>
    </source>
</evidence>
<evidence type="ECO:0000256" key="11">
    <source>
        <dbReference type="PIRSR" id="PIRSR001492-1"/>
    </source>
</evidence>
<gene>
    <name evidence="9" type="primary">gpmI</name>
    <name evidence="17" type="ORF">GX533_01615</name>
</gene>
<organism evidence="17 18">
    <name type="scientific">Candidatus Dojkabacteria bacterium</name>
    <dbReference type="NCBI Taxonomy" id="2099670"/>
    <lineage>
        <taxon>Bacteria</taxon>
        <taxon>Candidatus Dojkabacteria</taxon>
    </lineage>
</organism>
<dbReference type="InterPro" id="IPR005995">
    <property type="entry name" value="Pgm_bpd_ind"/>
</dbReference>
<proteinExistence type="inferred from homology"/>